<organism evidence="1 2">
    <name type="scientific">Paenibacillus mesotrionivorans</name>
    <dbReference type="NCBI Taxonomy" id="3160968"/>
    <lineage>
        <taxon>Bacteria</taxon>
        <taxon>Bacillati</taxon>
        <taxon>Bacillota</taxon>
        <taxon>Bacilli</taxon>
        <taxon>Bacillales</taxon>
        <taxon>Paenibacillaceae</taxon>
        <taxon>Paenibacillus</taxon>
    </lineage>
</organism>
<evidence type="ECO:0000313" key="2">
    <source>
        <dbReference type="Proteomes" id="UP001631969"/>
    </source>
</evidence>
<dbReference type="Proteomes" id="UP001631969">
    <property type="component" value="Unassembled WGS sequence"/>
</dbReference>
<evidence type="ECO:0000313" key="1">
    <source>
        <dbReference type="EMBL" id="MFM9329186.1"/>
    </source>
</evidence>
<name>A0ACC7NYP1_9BACL</name>
<reference evidence="1" key="1">
    <citation type="submission" date="2024-12" db="EMBL/GenBank/DDBJ databases">
        <authorList>
            <person name="Wu N."/>
        </authorList>
    </citation>
    <scope>NUCLEOTIDE SEQUENCE</scope>
    <source>
        <strain evidence="1">P15</strain>
    </source>
</reference>
<keyword evidence="2" id="KW-1185">Reference proteome</keyword>
<protein>
    <submittedName>
        <fullName evidence="1">Phage tail protein</fullName>
    </submittedName>
</protein>
<proteinExistence type="predicted"/>
<sequence length="202" mass="21890">MARKVLIQVRRGAESSIGTLAAGELGYCTDTSKLYIGTATGNVLLVAAQSTGDMLKGIYDTNNNGKVDAAEVADAVPWAGVTGKPGTFAPSAHTHDALSVKSDNWKQADALPSTYDRGLTVFFSNSPTNRFDGVQYCTVMTVKGYSNMAAVQYLYPYNQDSPTRYRYALFNSDVWLPWRQIADTATVMPKGPLTWAQLRGDA</sequence>
<comment type="caution">
    <text evidence="1">The sequence shown here is derived from an EMBL/GenBank/DDBJ whole genome shotgun (WGS) entry which is preliminary data.</text>
</comment>
<gene>
    <name evidence="1" type="ORF">ACI1P1_12895</name>
</gene>
<dbReference type="EMBL" id="JBJURJ010000007">
    <property type="protein sequence ID" value="MFM9329186.1"/>
    <property type="molecule type" value="Genomic_DNA"/>
</dbReference>
<accession>A0ACC7NYP1</accession>